<comment type="similarity">
    <text evidence="2">Belongs to the krueppel C2H2-type zinc-finger protein family.</text>
</comment>
<dbReference type="GO" id="GO:0006355">
    <property type="term" value="P:regulation of DNA-templated transcription"/>
    <property type="evidence" value="ECO:0007669"/>
    <property type="project" value="InterPro"/>
</dbReference>
<evidence type="ECO:0000256" key="6">
    <source>
        <dbReference type="ARBA" id="ARBA00022833"/>
    </source>
</evidence>
<name>A0A8D2DPC6_SCIVU</name>
<keyword evidence="5 11" id="KW-0863">Zinc-finger</keyword>
<dbReference type="FunFam" id="3.30.160.60:FF:000062">
    <property type="entry name" value="RB-associated KRAB zinc finger protein-like"/>
    <property type="match status" value="1"/>
</dbReference>
<dbReference type="GO" id="GO:0005634">
    <property type="term" value="C:nucleus"/>
    <property type="evidence" value="ECO:0007669"/>
    <property type="project" value="UniProtKB-SubCell"/>
</dbReference>
<evidence type="ECO:0000256" key="8">
    <source>
        <dbReference type="ARBA" id="ARBA00023125"/>
    </source>
</evidence>
<dbReference type="PROSITE" id="PS50157">
    <property type="entry name" value="ZINC_FINGER_C2H2_2"/>
    <property type="match status" value="13"/>
</dbReference>
<dbReference type="SMART" id="SM00349">
    <property type="entry name" value="KRAB"/>
    <property type="match status" value="1"/>
</dbReference>
<feature type="domain" description="C2H2-type" evidence="12">
    <location>
        <begin position="566"/>
        <end position="593"/>
    </location>
</feature>
<sequence>MMDHLDIAIDFSEEEWECLEPAQRNLYRDVMLENYRNLVFLAITSHHTQEFSPEEAIKHLFQHVIKEKNGNYDLDYSQIRKIWETVCENESNKLYNKGQNLLAMTFHNKNFSVSRHQEHLISQKIIQLMPVTFQELYRFLRINSQQFLKHLFLLNENVEHLKKHLVHASIFNLTTLKVSIELNFQSNIFIDKRFKTEGQISKSNHFKSTFTKCPLFYKKQIISPCAQTCKFNNGEKVHICPLLLNKNLNIDFWKVCCIHSETNNTFIQVTTLNNYQCVYIGDVKYEYREIYKNFSFDCNTRKNQYTQFSKNLYKGEKCGIVLLQCSQFFGNTNIHRQDKSPKCKLCERALNQIANLTQYKRIPTEKESYRFKECIKAFDCSTLSKQHQCYFRDKPYTFKECDKTFNQMSPPVKHQTTHTEEKPCKCKECVKAINHFSILFEHPRGHNNDKTYKYKECDEVVNQSSFDTQHQRIHPGERDYNCKECEKSLKNSSPTQYHRSHTEENGKKLYKCAECDKTYYQRSHLIDHQRSHTGEKPYKCEECGTAFYRRSHLIGHQRIHTGEKPYKCEECDKAFYRKSHLIEHQRIHTRKEPYKCEECGKAFNERALLTHHQRIHTGEKPYKCEECGKTFYRRSHLISHQRIHTGEKPYKCEECGKAFYRRSHLIGHQRIHTGKKPYKCEECGKAFNEGALLTQHQRIHTGEKPYKCEECGKTFYQRSNLICHQKIDTGKKAYKCKECGKAFNERKLLTQHQSIHTGEKRYTCEVCDKTFIQKSRLIDHQCSYWGEALQM</sequence>
<dbReference type="Pfam" id="PF01352">
    <property type="entry name" value="KRAB"/>
    <property type="match status" value="1"/>
</dbReference>
<feature type="domain" description="C2H2-type" evidence="12">
    <location>
        <begin position="510"/>
        <end position="537"/>
    </location>
</feature>
<evidence type="ECO:0000259" key="12">
    <source>
        <dbReference type="PROSITE" id="PS50157"/>
    </source>
</evidence>
<dbReference type="SUPFAM" id="SSF109640">
    <property type="entry name" value="KRAB domain (Kruppel-associated box)"/>
    <property type="match status" value="1"/>
</dbReference>
<feature type="domain" description="C2H2-type" evidence="12">
    <location>
        <begin position="452"/>
        <end position="479"/>
    </location>
</feature>
<feature type="domain" description="KRAB" evidence="13">
    <location>
        <begin position="2"/>
        <end position="73"/>
    </location>
</feature>
<evidence type="ECO:0000256" key="9">
    <source>
        <dbReference type="ARBA" id="ARBA00023163"/>
    </source>
</evidence>
<feature type="domain" description="C2H2-type" evidence="12">
    <location>
        <begin position="650"/>
        <end position="677"/>
    </location>
</feature>
<feature type="domain" description="C2H2-type" evidence="12">
    <location>
        <begin position="706"/>
        <end position="733"/>
    </location>
</feature>
<dbReference type="FunFam" id="3.30.160.60:FF:002090">
    <property type="entry name" value="Zinc finger protein 473"/>
    <property type="match status" value="3"/>
</dbReference>
<proteinExistence type="inferred from homology"/>
<feature type="domain" description="C2H2-type" evidence="12">
    <location>
        <begin position="424"/>
        <end position="451"/>
    </location>
</feature>
<keyword evidence="6" id="KW-0862">Zinc</keyword>
<dbReference type="PANTHER" id="PTHR24377">
    <property type="entry name" value="IP01015P-RELATED"/>
    <property type="match status" value="1"/>
</dbReference>
<dbReference type="SMART" id="SM00355">
    <property type="entry name" value="ZnF_C2H2"/>
    <property type="match status" value="14"/>
</dbReference>
<evidence type="ECO:0000256" key="11">
    <source>
        <dbReference type="PROSITE-ProRule" id="PRU00042"/>
    </source>
</evidence>
<feature type="domain" description="C2H2-type" evidence="12">
    <location>
        <begin position="622"/>
        <end position="649"/>
    </location>
</feature>
<dbReference type="FunFam" id="3.30.160.60:FF:002343">
    <property type="entry name" value="Zinc finger protein 33A"/>
    <property type="match status" value="1"/>
</dbReference>
<reference evidence="14" key="2">
    <citation type="submission" date="2025-09" db="UniProtKB">
        <authorList>
            <consortium name="Ensembl"/>
        </authorList>
    </citation>
    <scope>IDENTIFICATION</scope>
</reference>
<dbReference type="GeneTree" id="ENSGT00940000153165"/>
<evidence type="ECO:0000256" key="10">
    <source>
        <dbReference type="ARBA" id="ARBA00023242"/>
    </source>
</evidence>
<dbReference type="AlphaFoldDB" id="A0A8D2DPC6"/>
<keyword evidence="4" id="KW-0677">Repeat</keyword>
<reference evidence="14" key="1">
    <citation type="submission" date="2025-08" db="UniProtKB">
        <authorList>
            <consortium name="Ensembl"/>
        </authorList>
    </citation>
    <scope>IDENTIFICATION</scope>
</reference>
<dbReference type="PROSITE" id="PS00028">
    <property type="entry name" value="ZINC_FINGER_C2H2_1"/>
    <property type="match status" value="9"/>
</dbReference>
<keyword evidence="9" id="KW-0804">Transcription</keyword>
<evidence type="ECO:0000259" key="13">
    <source>
        <dbReference type="PROSITE" id="PS50805"/>
    </source>
</evidence>
<evidence type="ECO:0000313" key="15">
    <source>
        <dbReference type="Proteomes" id="UP000694564"/>
    </source>
</evidence>
<dbReference type="Gene3D" id="3.30.160.60">
    <property type="entry name" value="Classic Zinc Finger"/>
    <property type="match status" value="13"/>
</dbReference>
<evidence type="ECO:0000256" key="4">
    <source>
        <dbReference type="ARBA" id="ARBA00022737"/>
    </source>
</evidence>
<dbReference type="InterPro" id="IPR001909">
    <property type="entry name" value="KRAB"/>
</dbReference>
<protein>
    <submittedName>
        <fullName evidence="14">Uncharacterized protein</fullName>
    </submittedName>
</protein>
<dbReference type="GO" id="GO:0008270">
    <property type="term" value="F:zinc ion binding"/>
    <property type="evidence" value="ECO:0007669"/>
    <property type="project" value="UniProtKB-KW"/>
</dbReference>
<dbReference type="Proteomes" id="UP000694564">
    <property type="component" value="Chromosome 18"/>
</dbReference>
<dbReference type="PROSITE" id="PS50805">
    <property type="entry name" value="KRAB"/>
    <property type="match status" value="1"/>
</dbReference>
<dbReference type="CDD" id="cd07765">
    <property type="entry name" value="KRAB_A-box"/>
    <property type="match status" value="1"/>
</dbReference>
<dbReference type="FunFam" id="3.30.160.60:FF:000016">
    <property type="entry name" value="zinc finger protein 37 homolog"/>
    <property type="match status" value="1"/>
</dbReference>
<feature type="domain" description="C2H2-type" evidence="12">
    <location>
        <begin position="396"/>
        <end position="423"/>
    </location>
</feature>
<dbReference type="FunFam" id="3.30.160.60:FF:002254">
    <property type="entry name" value="Zinc finger protein 540"/>
    <property type="match status" value="1"/>
</dbReference>
<organism evidence="14 15">
    <name type="scientific">Sciurus vulgaris</name>
    <name type="common">Eurasian red squirrel</name>
    <dbReference type="NCBI Taxonomy" id="55149"/>
    <lineage>
        <taxon>Eukaryota</taxon>
        <taxon>Metazoa</taxon>
        <taxon>Chordata</taxon>
        <taxon>Craniata</taxon>
        <taxon>Vertebrata</taxon>
        <taxon>Euteleostomi</taxon>
        <taxon>Mammalia</taxon>
        <taxon>Eutheria</taxon>
        <taxon>Euarchontoglires</taxon>
        <taxon>Glires</taxon>
        <taxon>Rodentia</taxon>
        <taxon>Sciuromorpha</taxon>
        <taxon>Sciuridae</taxon>
        <taxon>Sciurinae</taxon>
        <taxon>Sciurini</taxon>
        <taxon>Sciurus</taxon>
    </lineage>
</organism>
<dbReference type="Ensembl" id="ENSSVLT00005029855.1">
    <property type="protein sequence ID" value="ENSSVLP00005026847.1"/>
    <property type="gene ID" value="ENSSVLG00005021255.1"/>
</dbReference>
<evidence type="ECO:0000256" key="3">
    <source>
        <dbReference type="ARBA" id="ARBA00022723"/>
    </source>
</evidence>
<dbReference type="InterPro" id="IPR036051">
    <property type="entry name" value="KRAB_dom_sf"/>
</dbReference>
<dbReference type="InterPro" id="IPR050826">
    <property type="entry name" value="Krueppel_C2H2_ZnFinger"/>
</dbReference>
<dbReference type="FunFam" id="3.30.160.60:FF:000688">
    <property type="entry name" value="zinc finger protein 197 isoform X1"/>
    <property type="match status" value="1"/>
</dbReference>
<feature type="domain" description="C2H2-type" evidence="12">
    <location>
        <begin position="594"/>
        <end position="621"/>
    </location>
</feature>
<evidence type="ECO:0000256" key="5">
    <source>
        <dbReference type="ARBA" id="ARBA00022771"/>
    </source>
</evidence>
<dbReference type="FunFam" id="3.30.160.60:FF:000427">
    <property type="entry name" value="Zinc finger with KRAB and SCAN domains 7"/>
    <property type="match status" value="2"/>
</dbReference>
<keyword evidence="8" id="KW-0238">DNA-binding</keyword>
<evidence type="ECO:0000256" key="2">
    <source>
        <dbReference type="ARBA" id="ARBA00006991"/>
    </source>
</evidence>
<keyword evidence="10" id="KW-0539">Nucleus</keyword>
<keyword evidence="3" id="KW-0479">Metal-binding</keyword>
<feature type="domain" description="C2H2-type" evidence="12">
    <location>
        <begin position="762"/>
        <end position="789"/>
    </location>
</feature>
<dbReference type="InterPro" id="IPR013087">
    <property type="entry name" value="Znf_C2H2_type"/>
</dbReference>
<dbReference type="SUPFAM" id="SSF57667">
    <property type="entry name" value="beta-beta-alpha zinc fingers"/>
    <property type="match status" value="8"/>
</dbReference>
<accession>A0A8D2DPC6</accession>
<dbReference type="InterPro" id="IPR036236">
    <property type="entry name" value="Znf_C2H2_sf"/>
</dbReference>
<keyword evidence="15" id="KW-1185">Reference proteome</keyword>
<evidence type="ECO:0000256" key="7">
    <source>
        <dbReference type="ARBA" id="ARBA00023015"/>
    </source>
</evidence>
<evidence type="ECO:0000256" key="1">
    <source>
        <dbReference type="ARBA" id="ARBA00004123"/>
    </source>
</evidence>
<feature type="domain" description="C2H2-type" evidence="12">
    <location>
        <begin position="734"/>
        <end position="761"/>
    </location>
</feature>
<feature type="domain" description="C2H2-type" evidence="12">
    <location>
        <begin position="678"/>
        <end position="705"/>
    </location>
</feature>
<comment type="subcellular location">
    <subcellularLocation>
        <location evidence="1">Nucleus</location>
    </subcellularLocation>
</comment>
<keyword evidence="7" id="KW-0805">Transcription regulation</keyword>
<dbReference type="Pfam" id="PF00096">
    <property type="entry name" value="zf-C2H2"/>
    <property type="match status" value="10"/>
</dbReference>
<evidence type="ECO:0000313" key="14">
    <source>
        <dbReference type="Ensembl" id="ENSSVLP00005026847.1"/>
    </source>
</evidence>
<feature type="domain" description="C2H2-type" evidence="12">
    <location>
        <begin position="538"/>
        <end position="565"/>
    </location>
</feature>
<dbReference type="GO" id="GO:0003677">
    <property type="term" value="F:DNA binding"/>
    <property type="evidence" value="ECO:0007669"/>
    <property type="project" value="UniProtKB-KW"/>
</dbReference>
<dbReference type="Gene3D" id="6.10.140.140">
    <property type="match status" value="1"/>
</dbReference>